<dbReference type="OrthoDB" id="5351220at2759"/>
<proteinExistence type="predicted"/>
<dbReference type="SUPFAM" id="SSF50494">
    <property type="entry name" value="Trypsin-like serine proteases"/>
    <property type="match status" value="1"/>
</dbReference>
<reference evidence="2 3" key="1">
    <citation type="journal article" date="2014" name="PLoS ONE">
        <title>De novo Genome Assembly of the Fungal Plant Pathogen Pyrenophora semeniperda.</title>
        <authorList>
            <person name="Soliai M.M."/>
            <person name="Meyer S.E."/>
            <person name="Udall J.A."/>
            <person name="Elzinga D.E."/>
            <person name="Hermansen R.A."/>
            <person name="Bodily P.M."/>
            <person name="Hart A.A."/>
            <person name="Coleman C.E."/>
        </authorList>
    </citation>
    <scope>NUCLEOTIDE SEQUENCE [LARGE SCALE GENOMIC DNA]</scope>
    <source>
        <strain evidence="2 3">CCB06</strain>
        <tissue evidence="2">Mycelium</tissue>
    </source>
</reference>
<keyword evidence="3" id="KW-1185">Reference proteome</keyword>
<sequence length="639" mass="70385">MSRRFGSPTPYDEAEGQRRKQKRYMSRSDEEIREEMDTGGLSYRAGWPKLQPLPLGTVLVGARAHIPDATQRLEAVRLILETQGLLYTTGVDYRFAYRLPCDATEEDDMSEYLTLLITLDMINQGHKVEHTIMRVRALFRNYSSTAAVQIECLDYRAHGGLLSHPISHTEIDLCQKWEATLPIVLSLLDDQAWLSVELLRRGLVDENCLPTIVISTPSARDSKWSDAIVPLILAEINNTGPGFVVEILFGVTLLLGGKNHHATDVVDGTSYMKDLRMGSSIGLSNDDDGCSTLGGSVTLDGEIRCGITNWHCVRDDRLDKGITLILLANAQANHYIVVSQAPDGALRVGNKTLAAAPQHILSPATLDHNGYLGRLQEQLKELTSQASRGMEQARTWFKDMDNEYERCDKFARKIGHVYAGSGRRIVTANKHATDEKTGKLKGKSKMTGAIHSFPLDWALIRLDNVNERDVINLLPTVTPPAKYKPAIVPGKQCHRWTSFDASKEDVQVVKYGRTSGWTFGHINACLIAINPDSDKEIAGVYGFSKEAPGACFGVASRPARDEPFGGGLFIKSGDSGSILVHEESGTQLGLLFGVTCGGQGMFMPLDLVFQDIKNITGKSVIDPPYVGKRKFSPNQTTRS</sequence>
<protein>
    <submittedName>
        <fullName evidence="2">Zinc finger protein</fullName>
    </submittedName>
</protein>
<dbReference type="InterPro" id="IPR009003">
    <property type="entry name" value="Peptidase_S1_PA"/>
</dbReference>
<evidence type="ECO:0000313" key="2">
    <source>
        <dbReference type="EMBL" id="RMZ71413.1"/>
    </source>
</evidence>
<dbReference type="EMBL" id="KE747826">
    <property type="protein sequence ID" value="RMZ71413.1"/>
    <property type="molecule type" value="Genomic_DNA"/>
</dbReference>
<gene>
    <name evidence="2" type="ORF">GMOD_00005968</name>
</gene>
<evidence type="ECO:0000313" key="3">
    <source>
        <dbReference type="Proteomes" id="UP000265663"/>
    </source>
</evidence>
<dbReference type="Proteomes" id="UP000265663">
    <property type="component" value="Unassembled WGS sequence"/>
</dbReference>
<organism evidence="2 3">
    <name type="scientific">Pyrenophora seminiperda CCB06</name>
    <dbReference type="NCBI Taxonomy" id="1302712"/>
    <lineage>
        <taxon>Eukaryota</taxon>
        <taxon>Fungi</taxon>
        <taxon>Dikarya</taxon>
        <taxon>Ascomycota</taxon>
        <taxon>Pezizomycotina</taxon>
        <taxon>Dothideomycetes</taxon>
        <taxon>Pleosporomycetidae</taxon>
        <taxon>Pleosporales</taxon>
        <taxon>Pleosporineae</taxon>
        <taxon>Pleosporaceae</taxon>
        <taxon>Pyrenophora</taxon>
    </lineage>
</organism>
<name>A0A3M7MA56_9PLEO</name>
<feature type="region of interest" description="Disordered" evidence="1">
    <location>
        <begin position="1"/>
        <end position="35"/>
    </location>
</feature>
<dbReference type="AlphaFoldDB" id="A0A3M7MA56"/>
<evidence type="ECO:0000256" key="1">
    <source>
        <dbReference type="SAM" id="MobiDB-lite"/>
    </source>
</evidence>
<accession>A0A3M7MA56</accession>